<evidence type="ECO:0000256" key="8">
    <source>
        <dbReference type="SAM" id="Phobius"/>
    </source>
</evidence>
<dbReference type="InterPro" id="IPR011701">
    <property type="entry name" value="MFS"/>
</dbReference>
<keyword evidence="6 8" id="KW-1133">Transmembrane helix</keyword>
<evidence type="ECO:0000259" key="9">
    <source>
        <dbReference type="PROSITE" id="PS50850"/>
    </source>
</evidence>
<keyword evidence="4" id="KW-1003">Cell membrane</keyword>
<keyword evidence="11" id="KW-1185">Reference proteome</keyword>
<dbReference type="Proteomes" id="UP000320591">
    <property type="component" value="Chromosome"/>
</dbReference>
<feature type="transmembrane region" description="Helical" evidence="8">
    <location>
        <begin position="432"/>
        <end position="453"/>
    </location>
</feature>
<dbReference type="Gene3D" id="1.20.1250.20">
    <property type="entry name" value="MFS general substrate transporter like domains"/>
    <property type="match status" value="1"/>
</dbReference>
<evidence type="ECO:0000256" key="4">
    <source>
        <dbReference type="ARBA" id="ARBA00022475"/>
    </source>
</evidence>
<feature type="transmembrane region" description="Helical" evidence="8">
    <location>
        <begin position="402"/>
        <end position="420"/>
    </location>
</feature>
<feature type="transmembrane region" description="Helical" evidence="8">
    <location>
        <begin position="139"/>
        <end position="161"/>
    </location>
</feature>
<dbReference type="Pfam" id="PF07690">
    <property type="entry name" value="MFS_1"/>
    <property type="match status" value="1"/>
</dbReference>
<keyword evidence="7 8" id="KW-0472">Membrane</keyword>
<evidence type="ECO:0000313" key="11">
    <source>
        <dbReference type="Proteomes" id="UP000320591"/>
    </source>
</evidence>
<evidence type="ECO:0000256" key="3">
    <source>
        <dbReference type="ARBA" id="ARBA00022448"/>
    </source>
</evidence>
<dbReference type="InterPro" id="IPR036259">
    <property type="entry name" value="MFS_trans_sf"/>
</dbReference>
<dbReference type="PROSITE" id="PS50850">
    <property type="entry name" value="MFS"/>
    <property type="match status" value="1"/>
</dbReference>
<proteinExistence type="inferred from homology"/>
<accession>A0A5B8IEH0</accession>
<keyword evidence="5 8" id="KW-0812">Transmembrane</keyword>
<dbReference type="SUPFAM" id="SSF103473">
    <property type="entry name" value="MFS general substrate transporter"/>
    <property type="match status" value="1"/>
</dbReference>
<feature type="transmembrane region" description="Helical" evidence="8">
    <location>
        <begin position="296"/>
        <end position="316"/>
    </location>
</feature>
<dbReference type="KEGG" id="dic:Dpoa569_0002378"/>
<keyword evidence="3" id="KW-0813">Transport</keyword>
<evidence type="ECO:0000256" key="6">
    <source>
        <dbReference type="ARBA" id="ARBA00022989"/>
    </source>
</evidence>
<dbReference type="EMBL" id="CP042220">
    <property type="protein sequence ID" value="QDX30480.1"/>
    <property type="molecule type" value="Genomic_DNA"/>
</dbReference>
<reference evidence="10 11" key="1">
    <citation type="journal article" date="2019" name="Environ. Microbiol.">
        <title>The phytopathogenic nature of Dickeya aquatica 174/2 and the dynamic early evolution of Dickeya pathogenicity.</title>
        <authorList>
            <person name="Duprey A."/>
            <person name="Taib N."/>
            <person name="Leonard S."/>
            <person name="Garin T."/>
            <person name="Flandrois J.P."/>
            <person name="Nasser W."/>
            <person name="Brochier-Armanet C."/>
            <person name="Reverchon S."/>
        </authorList>
    </citation>
    <scope>NUCLEOTIDE SEQUENCE [LARGE SCALE GENOMIC DNA]</scope>
    <source>
        <strain evidence="10 11">NCPPB 569</strain>
    </source>
</reference>
<dbReference type="GO" id="GO:0005886">
    <property type="term" value="C:plasma membrane"/>
    <property type="evidence" value="ECO:0007669"/>
    <property type="project" value="UniProtKB-SubCell"/>
</dbReference>
<evidence type="ECO:0000256" key="7">
    <source>
        <dbReference type="ARBA" id="ARBA00023136"/>
    </source>
</evidence>
<evidence type="ECO:0000256" key="5">
    <source>
        <dbReference type="ARBA" id="ARBA00022692"/>
    </source>
</evidence>
<feature type="transmembrane region" description="Helical" evidence="8">
    <location>
        <begin position="328"/>
        <end position="349"/>
    </location>
</feature>
<dbReference type="STRING" id="568768.GCA_000406125_01471"/>
<evidence type="ECO:0000256" key="1">
    <source>
        <dbReference type="ARBA" id="ARBA00004651"/>
    </source>
</evidence>
<feature type="domain" description="Major facilitator superfamily (MFS) profile" evidence="9">
    <location>
        <begin position="11"/>
        <end position="460"/>
    </location>
</feature>
<protein>
    <submittedName>
        <fullName evidence="10">Multidrug efflux MFS transporter</fullName>
    </submittedName>
</protein>
<feature type="transmembrane region" description="Helical" evidence="8">
    <location>
        <begin position="77"/>
        <end position="103"/>
    </location>
</feature>
<dbReference type="NCBIfam" id="TIGR00711">
    <property type="entry name" value="efflux_EmrB"/>
    <property type="match status" value="1"/>
</dbReference>
<sequence>MSHSVVPRWLVVVNVLLGTTTVSLNNSSLNPALPAFIEVFHIGPLLATWIVAAFMVSMGMTMPLTGYLGHRLGNKPLYLLGVALFITGSLLGALADSISLVIAARTVQGIASGLMIPLSLTLIFSVYPKQERGGITGVWGAIVMLAPALGPLCGGIMLEWFSWRALFAMNIPVGALALLMGLVVLPKTAPGGPKPFDLTGYLLVSAGIGLLMVATGRLHHAAALVNPLNLLMLLVAVVCLAAFVRVELRKREPLLNLRIFQLHGYRLSVVIAVVQSVGMFECLVLLPMLVQMVMGYSALWTGLALLCTALFASLFGKVGGNLLDRHGPARVVGCGVLLTALATIGLGMVGAQSSIGVVCGWMILRGIGLGLSYMPVTTAGLNVLPETLVTQGAAMNNISRRLVSSLAIVVASLYLEFRLADSGLAYDVVRASAISETFIATGVLIMLALPCALRFPSVSDDAAANALLAGASASQVGMREPR</sequence>
<feature type="transmembrane region" description="Helical" evidence="8">
    <location>
        <begin position="109"/>
        <end position="127"/>
    </location>
</feature>
<dbReference type="GO" id="GO:0022857">
    <property type="term" value="F:transmembrane transporter activity"/>
    <property type="evidence" value="ECO:0007669"/>
    <property type="project" value="InterPro"/>
</dbReference>
<dbReference type="PRINTS" id="PR01036">
    <property type="entry name" value="TCRTETB"/>
</dbReference>
<dbReference type="RefSeq" id="WP_042869812.1">
    <property type="nucleotide sequence ID" value="NZ_CM001975.1"/>
</dbReference>
<dbReference type="OrthoDB" id="9812221at2"/>
<feature type="transmembrane region" description="Helical" evidence="8">
    <location>
        <begin position="355"/>
        <end position="381"/>
    </location>
</feature>
<evidence type="ECO:0000313" key="10">
    <source>
        <dbReference type="EMBL" id="QDX30480.1"/>
    </source>
</evidence>
<evidence type="ECO:0000256" key="2">
    <source>
        <dbReference type="ARBA" id="ARBA00008537"/>
    </source>
</evidence>
<name>A0A5B8IEH0_9GAMM</name>
<dbReference type="PANTHER" id="PTHR42718">
    <property type="entry name" value="MAJOR FACILITATOR SUPERFAMILY MULTIDRUG TRANSPORTER MFSC"/>
    <property type="match status" value="1"/>
</dbReference>
<feature type="transmembrane region" description="Helical" evidence="8">
    <location>
        <begin position="267"/>
        <end position="290"/>
    </location>
</feature>
<dbReference type="InterPro" id="IPR004638">
    <property type="entry name" value="EmrB-like"/>
</dbReference>
<gene>
    <name evidence="10" type="ORF">Dpoa569_0002378</name>
</gene>
<organism evidence="10 11">
    <name type="scientific">Dickeya poaceiphila</name>
    <dbReference type="NCBI Taxonomy" id="568768"/>
    <lineage>
        <taxon>Bacteria</taxon>
        <taxon>Pseudomonadati</taxon>
        <taxon>Pseudomonadota</taxon>
        <taxon>Gammaproteobacteria</taxon>
        <taxon>Enterobacterales</taxon>
        <taxon>Pectobacteriaceae</taxon>
        <taxon>Dickeya</taxon>
    </lineage>
</organism>
<feature type="transmembrane region" description="Helical" evidence="8">
    <location>
        <begin position="32"/>
        <end position="56"/>
    </location>
</feature>
<feature type="transmembrane region" description="Helical" evidence="8">
    <location>
        <begin position="198"/>
        <end position="216"/>
    </location>
</feature>
<comment type="subcellular location">
    <subcellularLocation>
        <location evidence="1">Cell membrane</location>
        <topology evidence="1">Multi-pass membrane protein</topology>
    </subcellularLocation>
</comment>
<dbReference type="AlphaFoldDB" id="A0A5B8IEH0"/>
<dbReference type="InterPro" id="IPR020846">
    <property type="entry name" value="MFS_dom"/>
</dbReference>
<dbReference type="Gene3D" id="1.20.1720.10">
    <property type="entry name" value="Multidrug resistance protein D"/>
    <property type="match status" value="1"/>
</dbReference>
<dbReference type="PANTHER" id="PTHR42718:SF9">
    <property type="entry name" value="MAJOR FACILITATOR SUPERFAMILY MULTIDRUG TRANSPORTER MFSC"/>
    <property type="match status" value="1"/>
</dbReference>
<feature type="transmembrane region" description="Helical" evidence="8">
    <location>
        <begin position="167"/>
        <end position="186"/>
    </location>
</feature>
<comment type="similarity">
    <text evidence="2">Belongs to the major facilitator superfamily. EmrB family.</text>
</comment>
<feature type="transmembrane region" description="Helical" evidence="8">
    <location>
        <begin position="228"/>
        <end position="246"/>
    </location>
</feature>